<evidence type="ECO:0000256" key="1">
    <source>
        <dbReference type="ARBA" id="ARBA00022741"/>
    </source>
</evidence>
<dbReference type="SUPFAM" id="SSF46689">
    <property type="entry name" value="Homeodomain-like"/>
    <property type="match status" value="1"/>
</dbReference>
<reference evidence="6" key="1">
    <citation type="submission" date="2020-08" db="EMBL/GenBank/DDBJ databases">
        <title>Ramlibacter sp. USB13 16S ribosomal RNA gene genome sequencing and assembly.</title>
        <authorList>
            <person name="Kang M."/>
        </authorList>
    </citation>
    <scope>NUCLEOTIDE SEQUENCE</scope>
    <source>
        <strain evidence="6">USB13</strain>
    </source>
</reference>
<feature type="domain" description="Sigma-54 factor interaction" evidence="5">
    <location>
        <begin position="11"/>
        <end position="241"/>
    </location>
</feature>
<dbReference type="GO" id="GO:0005524">
    <property type="term" value="F:ATP binding"/>
    <property type="evidence" value="ECO:0007669"/>
    <property type="project" value="UniProtKB-KW"/>
</dbReference>
<keyword evidence="4" id="KW-0804">Transcription</keyword>
<dbReference type="InterPro" id="IPR002197">
    <property type="entry name" value="HTH_Fis"/>
</dbReference>
<evidence type="ECO:0000256" key="2">
    <source>
        <dbReference type="ARBA" id="ARBA00022840"/>
    </source>
</evidence>
<comment type="caution">
    <text evidence="6">The sequence shown here is derived from an EMBL/GenBank/DDBJ whole genome shotgun (WGS) entry which is preliminary data.</text>
</comment>
<dbReference type="InterPro" id="IPR058031">
    <property type="entry name" value="AAA_lid_NorR"/>
</dbReference>
<dbReference type="RefSeq" id="WP_187077254.1">
    <property type="nucleotide sequence ID" value="NZ_JACORT010000007.1"/>
</dbReference>
<evidence type="ECO:0000256" key="4">
    <source>
        <dbReference type="ARBA" id="ARBA00023163"/>
    </source>
</evidence>
<evidence type="ECO:0000256" key="3">
    <source>
        <dbReference type="ARBA" id="ARBA00023015"/>
    </source>
</evidence>
<dbReference type="Proteomes" id="UP000608513">
    <property type="component" value="Unassembled WGS sequence"/>
</dbReference>
<dbReference type="Gene3D" id="1.10.10.60">
    <property type="entry name" value="Homeodomain-like"/>
    <property type="match status" value="1"/>
</dbReference>
<proteinExistence type="predicted"/>
<dbReference type="GO" id="GO:0043565">
    <property type="term" value="F:sequence-specific DNA binding"/>
    <property type="evidence" value="ECO:0007669"/>
    <property type="project" value="InterPro"/>
</dbReference>
<gene>
    <name evidence="6" type="ORF">H8N03_16260</name>
</gene>
<sequence>MSFAAAADVGLVGHNRGFGAALEFARKAARHTCPLLIVGETGTGKDQVARLVHALSPRADGPFVSLNCAALPDSLIESELFGYERGAFTGAGRSYAGRFMAADHGTLFLDELGDLPLASQAKLLRAIEHGEVTPLGSTRPRKVDLRIVAATHQPLEAMVREHRFRQDLFYRLNVARVHLPPLRNRRDDILELAAHFMEPLRRTQEGARVGWFDASALNRLLGHVWPGNVRELRNVIEAIFIDPPDGPITERSLPSYLTHAEGWEDRGGGAAGEEEVDERQRILDSLCATHWNKSAAARKLRWSRVTLYRKMARYEITPARGA</sequence>
<dbReference type="SMART" id="SM00382">
    <property type="entry name" value="AAA"/>
    <property type="match status" value="1"/>
</dbReference>
<dbReference type="InterPro" id="IPR009057">
    <property type="entry name" value="Homeodomain-like_sf"/>
</dbReference>
<keyword evidence="7" id="KW-1185">Reference proteome</keyword>
<keyword evidence="3" id="KW-0805">Transcription regulation</keyword>
<dbReference type="InterPro" id="IPR025662">
    <property type="entry name" value="Sigma_54_int_dom_ATP-bd_1"/>
</dbReference>
<dbReference type="PROSITE" id="PS50045">
    <property type="entry name" value="SIGMA54_INTERACT_4"/>
    <property type="match status" value="1"/>
</dbReference>
<dbReference type="Pfam" id="PF25601">
    <property type="entry name" value="AAA_lid_14"/>
    <property type="match status" value="1"/>
</dbReference>
<dbReference type="FunFam" id="3.40.50.300:FF:000006">
    <property type="entry name" value="DNA-binding transcriptional regulator NtrC"/>
    <property type="match status" value="1"/>
</dbReference>
<dbReference type="PROSITE" id="PS00688">
    <property type="entry name" value="SIGMA54_INTERACT_3"/>
    <property type="match status" value="1"/>
</dbReference>
<dbReference type="InterPro" id="IPR003593">
    <property type="entry name" value="AAA+_ATPase"/>
</dbReference>
<evidence type="ECO:0000259" key="5">
    <source>
        <dbReference type="PROSITE" id="PS50045"/>
    </source>
</evidence>
<dbReference type="GO" id="GO:0006355">
    <property type="term" value="P:regulation of DNA-templated transcription"/>
    <property type="evidence" value="ECO:0007669"/>
    <property type="project" value="InterPro"/>
</dbReference>
<dbReference type="InterPro" id="IPR027417">
    <property type="entry name" value="P-loop_NTPase"/>
</dbReference>
<dbReference type="AlphaFoldDB" id="A0A923MTJ1"/>
<evidence type="ECO:0000313" key="6">
    <source>
        <dbReference type="EMBL" id="MBC5784503.1"/>
    </source>
</evidence>
<dbReference type="InterPro" id="IPR025944">
    <property type="entry name" value="Sigma_54_int_dom_CS"/>
</dbReference>
<name>A0A923MTJ1_9BURK</name>
<dbReference type="InterPro" id="IPR002078">
    <property type="entry name" value="Sigma_54_int"/>
</dbReference>
<keyword evidence="1" id="KW-0547">Nucleotide-binding</keyword>
<dbReference type="CDD" id="cd00009">
    <property type="entry name" value="AAA"/>
    <property type="match status" value="1"/>
</dbReference>
<dbReference type="Gene3D" id="3.40.50.300">
    <property type="entry name" value="P-loop containing nucleotide triphosphate hydrolases"/>
    <property type="match status" value="1"/>
</dbReference>
<evidence type="ECO:0000313" key="7">
    <source>
        <dbReference type="Proteomes" id="UP000608513"/>
    </source>
</evidence>
<organism evidence="6 7">
    <name type="scientific">Ramlibacter cellulosilyticus</name>
    <dbReference type="NCBI Taxonomy" id="2764187"/>
    <lineage>
        <taxon>Bacteria</taxon>
        <taxon>Pseudomonadati</taxon>
        <taxon>Pseudomonadota</taxon>
        <taxon>Betaproteobacteria</taxon>
        <taxon>Burkholderiales</taxon>
        <taxon>Comamonadaceae</taxon>
        <taxon>Ramlibacter</taxon>
    </lineage>
</organism>
<dbReference type="SUPFAM" id="SSF52540">
    <property type="entry name" value="P-loop containing nucleoside triphosphate hydrolases"/>
    <property type="match status" value="1"/>
</dbReference>
<accession>A0A923MTJ1</accession>
<dbReference type="PROSITE" id="PS00675">
    <property type="entry name" value="SIGMA54_INTERACT_1"/>
    <property type="match status" value="1"/>
</dbReference>
<keyword evidence="2" id="KW-0067">ATP-binding</keyword>
<protein>
    <submittedName>
        <fullName evidence="6">Sigma 54-interacting transcriptional regulator</fullName>
    </submittedName>
</protein>
<dbReference type="EMBL" id="JACORT010000007">
    <property type="protein sequence ID" value="MBC5784503.1"/>
    <property type="molecule type" value="Genomic_DNA"/>
</dbReference>
<dbReference type="Pfam" id="PF02954">
    <property type="entry name" value="HTH_8"/>
    <property type="match status" value="1"/>
</dbReference>
<dbReference type="PRINTS" id="PR01590">
    <property type="entry name" value="HTHFIS"/>
</dbReference>
<dbReference type="Pfam" id="PF00158">
    <property type="entry name" value="Sigma54_activat"/>
    <property type="match status" value="1"/>
</dbReference>
<dbReference type="PANTHER" id="PTHR32071">
    <property type="entry name" value="TRANSCRIPTIONAL REGULATORY PROTEIN"/>
    <property type="match status" value="1"/>
</dbReference>
<dbReference type="Gene3D" id="1.10.8.60">
    <property type="match status" value="1"/>
</dbReference>